<comment type="caution">
    <text evidence="1">The sequence shown here is derived from an EMBL/GenBank/DDBJ whole genome shotgun (WGS) entry which is preliminary data.</text>
</comment>
<dbReference type="EMBL" id="JANBPW010001165">
    <property type="protein sequence ID" value="KAJ1945826.1"/>
    <property type="molecule type" value="Genomic_DNA"/>
</dbReference>
<name>A0ACC1JBS8_9FUNG</name>
<gene>
    <name evidence="1" type="ORF">FBU59_002199</name>
</gene>
<evidence type="ECO:0000313" key="2">
    <source>
        <dbReference type="Proteomes" id="UP001150603"/>
    </source>
</evidence>
<sequence length="170" mass="19341">MSNLQHRRRLFTRRELRRQGIRVVRRGSQTELVANAPPFRFDRSQQSTTRSPTPEPPEPIESCGEQEQSFALNPDAIASESPDPLVTPRQEKRTRTISSVSEKAKRLRTPSGRSLSDPRIRSSCKSLDPESPAPRRRTPKPLHLTPLGKVKDRLKPARDRPPPLFALPKM</sequence>
<proteinExistence type="predicted"/>
<protein>
    <submittedName>
        <fullName evidence="1">Uncharacterized protein</fullName>
    </submittedName>
</protein>
<evidence type="ECO:0000313" key="1">
    <source>
        <dbReference type="EMBL" id="KAJ1945826.1"/>
    </source>
</evidence>
<keyword evidence="2" id="KW-1185">Reference proteome</keyword>
<dbReference type="Proteomes" id="UP001150603">
    <property type="component" value="Unassembled WGS sequence"/>
</dbReference>
<organism evidence="1 2">
    <name type="scientific">Linderina macrospora</name>
    <dbReference type="NCBI Taxonomy" id="4868"/>
    <lineage>
        <taxon>Eukaryota</taxon>
        <taxon>Fungi</taxon>
        <taxon>Fungi incertae sedis</taxon>
        <taxon>Zoopagomycota</taxon>
        <taxon>Kickxellomycotina</taxon>
        <taxon>Kickxellomycetes</taxon>
        <taxon>Kickxellales</taxon>
        <taxon>Kickxellaceae</taxon>
        <taxon>Linderina</taxon>
    </lineage>
</organism>
<accession>A0ACC1JBS8</accession>
<reference evidence="1" key="1">
    <citation type="submission" date="2022-07" db="EMBL/GenBank/DDBJ databases">
        <title>Phylogenomic reconstructions and comparative analyses of Kickxellomycotina fungi.</title>
        <authorList>
            <person name="Reynolds N.K."/>
            <person name="Stajich J.E."/>
            <person name="Barry K."/>
            <person name="Grigoriev I.V."/>
            <person name="Crous P."/>
            <person name="Smith M.E."/>
        </authorList>
    </citation>
    <scope>NUCLEOTIDE SEQUENCE</scope>
    <source>
        <strain evidence="1">NRRL 5244</strain>
    </source>
</reference>